<sequence>MPATDQTVWKVATIAFLARQTITVLDGLPAGVREIDADTLDEPVEVDPARLHDLADRLVDLTGQIEMTASALPGRRLMIDRARLCSAADLALRQGIAVPEQALFAARLLPYRDAYRAIAHALRTSDARRSWDDLTVTDLLSNPAGATVELGRIVAALAGLDPTTELSRCSDAQTSALAEAIEATADRDRR</sequence>
<dbReference type="EMBL" id="JACHNU010000002">
    <property type="protein sequence ID" value="MBB4662880.1"/>
    <property type="molecule type" value="Genomic_DNA"/>
</dbReference>
<reference evidence="1 2" key="1">
    <citation type="submission" date="2020-08" db="EMBL/GenBank/DDBJ databases">
        <title>Genomic Encyclopedia of Archaeal and Bacterial Type Strains, Phase II (KMG-II): from individual species to whole genera.</title>
        <authorList>
            <person name="Goeker M."/>
        </authorList>
    </citation>
    <scope>NUCLEOTIDE SEQUENCE [LARGE SCALE GENOMIC DNA]</scope>
    <source>
        <strain evidence="1 2">DSM 23288</strain>
    </source>
</reference>
<evidence type="ECO:0000313" key="2">
    <source>
        <dbReference type="Proteomes" id="UP000585272"/>
    </source>
</evidence>
<evidence type="ECO:0000313" key="1">
    <source>
        <dbReference type="EMBL" id="MBB4662880.1"/>
    </source>
</evidence>
<name>A0A840IG15_9ACTN</name>
<dbReference type="AlphaFoldDB" id="A0A840IG15"/>
<dbReference type="Proteomes" id="UP000585272">
    <property type="component" value="Unassembled WGS sequence"/>
</dbReference>
<keyword evidence="2" id="KW-1185">Reference proteome</keyword>
<accession>A0A840IG15</accession>
<proteinExistence type="predicted"/>
<gene>
    <name evidence="1" type="ORF">BDZ31_002466</name>
</gene>
<comment type="caution">
    <text evidence="1">The sequence shown here is derived from an EMBL/GenBank/DDBJ whole genome shotgun (WGS) entry which is preliminary data.</text>
</comment>
<dbReference type="RefSeq" id="WP_183342398.1">
    <property type="nucleotide sequence ID" value="NZ_JACHNU010000002.1"/>
</dbReference>
<organism evidence="1 2">
    <name type="scientific">Conexibacter arvalis</name>
    <dbReference type="NCBI Taxonomy" id="912552"/>
    <lineage>
        <taxon>Bacteria</taxon>
        <taxon>Bacillati</taxon>
        <taxon>Actinomycetota</taxon>
        <taxon>Thermoleophilia</taxon>
        <taxon>Solirubrobacterales</taxon>
        <taxon>Conexibacteraceae</taxon>
        <taxon>Conexibacter</taxon>
    </lineage>
</organism>
<protein>
    <submittedName>
        <fullName evidence="1">Uncharacterized protein</fullName>
    </submittedName>
</protein>